<evidence type="ECO:0000313" key="2">
    <source>
        <dbReference type="EMBL" id="MCO6043105.1"/>
    </source>
</evidence>
<dbReference type="Gene3D" id="3.20.20.70">
    <property type="entry name" value="Aldolase class I"/>
    <property type="match status" value="1"/>
</dbReference>
<comment type="caution">
    <text evidence="2">The sequence shown here is derived from an EMBL/GenBank/DDBJ whole genome shotgun (WGS) entry which is preliminary data.</text>
</comment>
<evidence type="ECO:0000256" key="1">
    <source>
        <dbReference type="SAM" id="MobiDB-lite"/>
    </source>
</evidence>
<keyword evidence="3" id="KW-1185">Reference proteome</keyword>
<dbReference type="EMBL" id="JAMXLR010000017">
    <property type="protein sequence ID" value="MCO6043105.1"/>
    <property type="molecule type" value="Genomic_DNA"/>
</dbReference>
<feature type="compositionally biased region" description="Low complexity" evidence="1">
    <location>
        <begin position="352"/>
        <end position="367"/>
    </location>
</feature>
<sequence length="367" mass="39482">MTMLPKSLDSKLKSLQSDNSSGEFILADAKDADMAFGLSSCGERRPQQSDEPAYRSLQEYEAIIRQIVDQGLVDIMLMSARTADRLARREGLFANSAMTPAVRMNDSTDIWLAGKDYSYANEPSLPFSTASIAHAKTGVVDSADNSHASVDLGLYSITLNHDVARDRASLLAYREFRHEAERAGFRHFLEVFPPNAPSDLKPADYAPFIADSIVRLLAGVAEAESPQFLKIPYLGPRLTAALCEFDQTIVVGIMGGASGTTHDAFHLLAEARKSGVRAALFGRKINGAEDQLAFIQHLRQVADGEIAAREAVRSYHAVLASNGIEPKVALEDDLQLTAASQGLGESGVSKDTASYSSATAVASSTAR</sequence>
<feature type="region of interest" description="Disordered" evidence="1">
    <location>
        <begin position="343"/>
        <end position="367"/>
    </location>
</feature>
<dbReference type="SUPFAM" id="SSF51569">
    <property type="entry name" value="Aldolase"/>
    <property type="match status" value="1"/>
</dbReference>
<dbReference type="AlphaFoldDB" id="A0A9X2JEK3"/>
<proteinExistence type="predicted"/>
<dbReference type="RefSeq" id="WP_252851205.1">
    <property type="nucleotide sequence ID" value="NZ_JAMXLR010000017.1"/>
</dbReference>
<gene>
    <name evidence="2" type="ORF">NG895_04235</name>
</gene>
<organism evidence="2 3">
    <name type="scientific">Aeoliella straminimaris</name>
    <dbReference type="NCBI Taxonomy" id="2954799"/>
    <lineage>
        <taxon>Bacteria</taxon>
        <taxon>Pseudomonadati</taxon>
        <taxon>Planctomycetota</taxon>
        <taxon>Planctomycetia</taxon>
        <taxon>Pirellulales</taxon>
        <taxon>Lacipirellulaceae</taxon>
        <taxon>Aeoliella</taxon>
    </lineage>
</organism>
<accession>A0A9X2JEK3</accession>
<dbReference type="InterPro" id="IPR013785">
    <property type="entry name" value="Aldolase_TIM"/>
</dbReference>
<protein>
    <submittedName>
        <fullName evidence="2">Uncharacterized protein</fullName>
    </submittedName>
</protein>
<name>A0A9X2JEK3_9BACT</name>
<evidence type="ECO:0000313" key="3">
    <source>
        <dbReference type="Proteomes" id="UP001155241"/>
    </source>
</evidence>
<dbReference type="Proteomes" id="UP001155241">
    <property type="component" value="Unassembled WGS sequence"/>
</dbReference>
<reference evidence="2" key="1">
    <citation type="submission" date="2022-06" db="EMBL/GenBank/DDBJ databases">
        <title>Aeoliella straminimaris, a novel planctomycete from sediments.</title>
        <authorList>
            <person name="Vitorino I.R."/>
            <person name="Lage O.M."/>
        </authorList>
    </citation>
    <scope>NUCLEOTIDE SEQUENCE</scope>
    <source>
        <strain evidence="2">ICT_H6.2</strain>
    </source>
</reference>